<sequence length="457" mass="52483">MFSFDFNDNPVKLYGIWPQTPFPVEVSIYGVCSNQCFYCFSNLNRAAAGRKPHEKNPIEKVIAGMENAMSDAKNPVGYFLRNKYPVCFSNTTDPFMREEKIYRCTEAFLKYAKKRGLPLWIQTKGNVLVEEFDRYADLIVPGKDAVYITLTTLDDDVSRKIEPGAPVSTARLELVRKLSDRGIPVVVACNPYLEDWAGDADAYCVAVKAAGARGVWLEQLHFSGRQAEEIASAYRGYVQKANVFPMFHVKRLKAWYAATEYNGLDFFPSPYWDSYFGDRAMFPECADPAWFGEAAKLFTVNFDFVRRIHESSLNGAPVYGPDFEVTKGARPVAFSWRPVEEFFKEIGLENPILKTAPFWVPFNAKQVADHREFRARLGDEAPLYEILRYFFNHPEDCPNFLWYAAMGQILTDFDTNTYPTNSSGDRIYVYDPSTRHHGEREHDLSTYMRKRSDYVHL</sequence>
<dbReference type="Gene3D" id="3.80.30.30">
    <property type="match status" value="1"/>
</dbReference>
<organism evidence="5 6">
    <name type="scientific">Synergistes jonesii</name>
    <dbReference type="NCBI Taxonomy" id="2754"/>
    <lineage>
        <taxon>Bacteria</taxon>
        <taxon>Thermotogati</taxon>
        <taxon>Synergistota</taxon>
        <taxon>Synergistia</taxon>
        <taxon>Synergistales</taxon>
        <taxon>Synergistaceae</taxon>
        <taxon>Synergistes</taxon>
    </lineage>
</organism>
<dbReference type="InterPro" id="IPR007197">
    <property type="entry name" value="rSAM"/>
</dbReference>
<keyword evidence="6" id="KW-1185">Reference proteome</keyword>
<feature type="domain" description="Radical SAM core" evidence="4">
    <location>
        <begin position="27"/>
        <end position="187"/>
    </location>
</feature>
<dbReference type="SFLD" id="SFLDG01084">
    <property type="entry name" value="Uncharacterised_Radical_SAM_Su"/>
    <property type="match status" value="1"/>
</dbReference>
<dbReference type="STRING" id="2754.EH55_06920"/>
<dbReference type="InterPro" id="IPR040086">
    <property type="entry name" value="MJ0683-like"/>
</dbReference>
<dbReference type="Proteomes" id="UP000027665">
    <property type="component" value="Unassembled WGS sequence"/>
</dbReference>
<comment type="caution">
    <text evidence="5">The sequence shown here is derived from an EMBL/GenBank/DDBJ whole genome shotgun (WGS) entry which is preliminary data.</text>
</comment>
<evidence type="ECO:0000256" key="3">
    <source>
        <dbReference type="ARBA" id="ARBA00023014"/>
    </source>
</evidence>
<dbReference type="eggNOG" id="COG1533">
    <property type="taxonomic scope" value="Bacteria"/>
</dbReference>
<dbReference type="EMBL" id="JMKI01000037">
    <property type="protein sequence ID" value="KEJ91703.1"/>
    <property type="molecule type" value="Genomic_DNA"/>
</dbReference>
<evidence type="ECO:0000313" key="6">
    <source>
        <dbReference type="Proteomes" id="UP000027665"/>
    </source>
</evidence>
<dbReference type="PANTHER" id="PTHR43432:SF4">
    <property type="entry name" value="RADICAL SAM CORE DOMAIN-CONTAINING PROTEIN"/>
    <property type="match status" value="1"/>
</dbReference>
<dbReference type="OrthoDB" id="9785699at2"/>
<proteinExistence type="predicted"/>
<protein>
    <recommendedName>
        <fullName evidence="4">Radical SAM core domain-containing protein</fullName>
    </recommendedName>
</protein>
<evidence type="ECO:0000259" key="4">
    <source>
        <dbReference type="Pfam" id="PF04055"/>
    </source>
</evidence>
<dbReference type="InterPro" id="IPR058240">
    <property type="entry name" value="rSAM_sf"/>
</dbReference>
<keyword evidence="1" id="KW-0479">Metal-binding</keyword>
<evidence type="ECO:0000256" key="1">
    <source>
        <dbReference type="ARBA" id="ARBA00022723"/>
    </source>
</evidence>
<accession>A0A073IMX2</accession>
<dbReference type="GO" id="GO:0046872">
    <property type="term" value="F:metal ion binding"/>
    <property type="evidence" value="ECO:0007669"/>
    <property type="project" value="UniProtKB-KW"/>
</dbReference>
<dbReference type="GO" id="GO:0003824">
    <property type="term" value="F:catalytic activity"/>
    <property type="evidence" value="ECO:0007669"/>
    <property type="project" value="InterPro"/>
</dbReference>
<dbReference type="GeneID" id="90983992"/>
<gene>
    <name evidence="5" type="ORF">EH55_06920</name>
</gene>
<evidence type="ECO:0000256" key="2">
    <source>
        <dbReference type="ARBA" id="ARBA00023004"/>
    </source>
</evidence>
<dbReference type="CDD" id="cd01335">
    <property type="entry name" value="Radical_SAM"/>
    <property type="match status" value="1"/>
</dbReference>
<keyword evidence="3" id="KW-0411">Iron-sulfur</keyword>
<reference evidence="5 6" key="1">
    <citation type="submission" date="2014-04" db="EMBL/GenBank/DDBJ databases">
        <title>Draft Genome Sequence of Synergistes jonesii.</title>
        <authorList>
            <person name="Coil D.A."/>
            <person name="Eisen J.A."/>
            <person name="Holland-Moritz H.E."/>
        </authorList>
    </citation>
    <scope>NUCLEOTIDE SEQUENCE [LARGE SCALE GENOMIC DNA]</scope>
    <source>
        <strain evidence="5 6">78-1</strain>
    </source>
</reference>
<dbReference type="GO" id="GO:0051536">
    <property type="term" value="F:iron-sulfur cluster binding"/>
    <property type="evidence" value="ECO:0007669"/>
    <property type="project" value="UniProtKB-KW"/>
</dbReference>
<evidence type="ECO:0000313" key="5">
    <source>
        <dbReference type="EMBL" id="KEJ91703.1"/>
    </source>
</evidence>
<dbReference type="RefSeq" id="WP_037976979.1">
    <property type="nucleotide sequence ID" value="NZ_JMKI01000037.1"/>
</dbReference>
<dbReference type="AlphaFoldDB" id="A0A073IMX2"/>
<dbReference type="PANTHER" id="PTHR43432">
    <property type="entry name" value="SLR0285 PROTEIN"/>
    <property type="match status" value="1"/>
</dbReference>
<dbReference type="Pfam" id="PF04055">
    <property type="entry name" value="Radical_SAM"/>
    <property type="match status" value="1"/>
</dbReference>
<keyword evidence="2" id="KW-0408">Iron</keyword>
<dbReference type="SFLD" id="SFLDS00029">
    <property type="entry name" value="Radical_SAM"/>
    <property type="match status" value="1"/>
</dbReference>
<dbReference type="SUPFAM" id="SSF102114">
    <property type="entry name" value="Radical SAM enzymes"/>
    <property type="match status" value="1"/>
</dbReference>
<name>A0A073IMX2_9BACT</name>